<keyword evidence="3 6" id="KW-0288">FMN</keyword>
<accession>A0A4C2EBX6</accession>
<evidence type="ECO:0000313" key="8">
    <source>
        <dbReference type="EMBL" id="GCF01658.1"/>
    </source>
</evidence>
<evidence type="ECO:0000256" key="1">
    <source>
        <dbReference type="ARBA" id="ARBA00022602"/>
    </source>
</evidence>
<dbReference type="HAMAP" id="MF_01984">
    <property type="entry name" value="ubiX_pad"/>
    <property type="match status" value="1"/>
</dbReference>
<keyword evidence="1 6" id="KW-0637">Prenyltransferase</keyword>
<comment type="similarity">
    <text evidence="5 6">Belongs to the UbiX/PAD1 family.</text>
</comment>
<sequence length="243" mass="27413">MPYTAIPSHMRGSFSSLCFLQVRQINKSFFRTNLTKRNLPPSNKTGKQFDNETTIKRPRRIVVSITGATGVNLGVRILQLLKKLDIETHLIVSKWGIATMKYETDFTLEDLHSSATYVYSSRNVAAPISSGSFLHDGMIVVPCSMKTLAAIRCGYTEDLIVRAADVTLKEKRRLLVVPRETPLSEIHLENMLSLARMGVTIFPPVPAFYTNPKSVDDIIEQSCGRILDCFGIHLDHFHRWEGF</sequence>
<comment type="caution">
    <text evidence="8">The sequence shown here is derived from an EMBL/GenBank/DDBJ whole genome shotgun (WGS) entry which is preliminary data.</text>
</comment>
<feature type="binding site" evidence="6">
    <location>
        <begin position="144"/>
        <end position="147"/>
    </location>
    <ligand>
        <name>FMN</name>
        <dbReference type="ChEBI" id="CHEBI:58210"/>
    </ligand>
</feature>
<dbReference type="FunFam" id="3.40.50.1950:FF:000001">
    <property type="entry name" value="Flavin prenyltransferase UbiX"/>
    <property type="match status" value="1"/>
</dbReference>
<evidence type="ECO:0000256" key="5">
    <source>
        <dbReference type="ARBA" id="ARBA00060793"/>
    </source>
</evidence>
<dbReference type="Pfam" id="PF02441">
    <property type="entry name" value="Flavoprotein"/>
    <property type="match status" value="1"/>
</dbReference>
<feature type="domain" description="Flavoprotein" evidence="7">
    <location>
        <begin position="60"/>
        <end position="221"/>
    </location>
</feature>
<dbReference type="InterPro" id="IPR003382">
    <property type="entry name" value="Flavoprotein"/>
</dbReference>
<dbReference type="GO" id="GO:0016831">
    <property type="term" value="F:carboxy-lyase activity"/>
    <property type="evidence" value="ECO:0007669"/>
    <property type="project" value="TreeGrafter"/>
</dbReference>
<organism evidence="8 9">
    <name type="scientific">Zygosaccharomyces mellis</name>
    <dbReference type="NCBI Taxonomy" id="42258"/>
    <lineage>
        <taxon>Eukaryota</taxon>
        <taxon>Fungi</taxon>
        <taxon>Dikarya</taxon>
        <taxon>Ascomycota</taxon>
        <taxon>Saccharomycotina</taxon>
        <taxon>Saccharomycetes</taxon>
        <taxon>Saccharomycetales</taxon>
        <taxon>Saccharomycetaceae</taxon>
        <taxon>Zygosaccharomyces</taxon>
    </lineage>
</organism>
<comment type="subunit">
    <text evidence="6">Oligomer.</text>
</comment>
<comment type="subcellular location">
    <subcellularLocation>
        <location evidence="6">Mitochondrion</location>
    </subcellularLocation>
</comment>
<dbReference type="NCBIfam" id="NF004685">
    <property type="entry name" value="PRK06029.1"/>
    <property type="match status" value="1"/>
</dbReference>
<dbReference type="EMBL" id="BIMX01000043">
    <property type="protein sequence ID" value="GCF01658.1"/>
    <property type="molecule type" value="Genomic_DNA"/>
</dbReference>
<evidence type="ECO:0000256" key="3">
    <source>
        <dbReference type="ARBA" id="ARBA00022643"/>
    </source>
</evidence>
<evidence type="ECO:0000259" key="7">
    <source>
        <dbReference type="Pfam" id="PF02441"/>
    </source>
</evidence>
<comment type="function">
    <text evidence="6">Flavin prenyltransferase that catalyzes the synthesis of the prenylated FMN cofactor (prenyl-FMN) for the ferulic acid decarboxylase FDC1. The prenyltransferase is metal-independent and links a dimethylallyl moiety from dimethylallyl monophosphate (DMAP) to the flavin N5 and C6 atoms of FMN.</text>
</comment>
<comment type="catalytic activity">
    <reaction evidence="6">
        <text>dimethylallyl phosphate + FMNH2 = prenylated FMNH2 + phosphate</text>
        <dbReference type="Rhea" id="RHEA:37743"/>
        <dbReference type="ChEBI" id="CHEBI:43474"/>
        <dbReference type="ChEBI" id="CHEBI:57618"/>
        <dbReference type="ChEBI" id="CHEBI:87467"/>
        <dbReference type="ChEBI" id="CHEBI:88052"/>
        <dbReference type="EC" id="2.5.1.129"/>
    </reaction>
</comment>
<feature type="binding site" evidence="6">
    <location>
        <position position="179"/>
    </location>
    <ligand>
        <name>FMN</name>
        <dbReference type="ChEBI" id="CHEBI:58210"/>
    </ligand>
</feature>
<dbReference type="Proteomes" id="UP000301737">
    <property type="component" value="Unassembled WGS sequence"/>
</dbReference>
<evidence type="ECO:0000256" key="2">
    <source>
        <dbReference type="ARBA" id="ARBA00022630"/>
    </source>
</evidence>
<dbReference type="GO" id="GO:0106141">
    <property type="term" value="F:flavin prenyltransferase activity"/>
    <property type="evidence" value="ECO:0007669"/>
    <property type="project" value="UniProtKB-EC"/>
</dbReference>
<feature type="binding site" evidence="6">
    <location>
        <position position="209"/>
    </location>
    <ligand>
        <name>dimethylallyl phosphate</name>
        <dbReference type="ChEBI" id="CHEBI:88052"/>
    </ligand>
</feature>
<dbReference type="SUPFAM" id="SSF52507">
    <property type="entry name" value="Homo-oligomeric flavin-containing Cys decarboxylases, HFCD"/>
    <property type="match status" value="1"/>
</dbReference>
<name>A0A4C2EBX6_9SACH</name>
<dbReference type="EC" id="2.5.1.129" evidence="6"/>
<dbReference type="InterPro" id="IPR004507">
    <property type="entry name" value="UbiX-like"/>
</dbReference>
<evidence type="ECO:0000313" key="9">
    <source>
        <dbReference type="Proteomes" id="UP000301737"/>
    </source>
</evidence>
<dbReference type="AlphaFoldDB" id="A0A4C2EBX6"/>
<feature type="binding site" evidence="6">
    <location>
        <begin position="67"/>
        <end position="69"/>
    </location>
    <ligand>
        <name>FMN</name>
        <dbReference type="ChEBI" id="CHEBI:58210"/>
    </ligand>
</feature>
<dbReference type="InterPro" id="IPR036551">
    <property type="entry name" value="Flavin_trans-like"/>
</dbReference>
<keyword evidence="4 6" id="KW-0808">Transferase</keyword>
<keyword evidence="6" id="KW-0496">Mitochondrion</keyword>
<keyword evidence="2 6" id="KW-0285">Flavoprotein</keyword>
<dbReference type="PANTHER" id="PTHR43374">
    <property type="entry name" value="FLAVIN PRENYLTRANSFERASE"/>
    <property type="match status" value="1"/>
</dbReference>
<feature type="binding site" evidence="6">
    <location>
        <position position="225"/>
    </location>
    <ligand>
        <name>dimethylallyl phosphate</name>
        <dbReference type="ChEBI" id="CHEBI:88052"/>
    </ligand>
</feature>
<dbReference type="Gene3D" id="3.40.50.1950">
    <property type="entry name" value="Flavin prenyltransferase-like"/>
    <property type="match status" value="1"/>
</dbReference>
<gene>
    <name evidence="6 8" type="primary">PAD1</name>
    <name evidence="8" type="ORF">ZYGM_000491</name>
</gene>
<proteinExistence type="inferred from homology"/>
<protein>
    <recommendedName>
        <fullName evidence="6">Flavin prenyltransferase PAD1, mitochondrial</fullName>
        <ecNumber evidence="6">2.5.1.129</ecNumber>
    </recommendedName>
</protein>
<dbReference type="GO" id="GO:0005739">
    <property type="term" value="C:mitochondrion"/>
    <property type="evidence" value="ECO:0007669"/>
    <property type="project" value="UniProtKB-SubCell"/>
</dbReference>
<evidence type="ECO:0000256" key="6">
    <source>
        <dbReference type="HAMAP-Rule" id="MF_03197"/>
    </source>
</evidence>
<feature type="binding site" evidence="6">
    <location>
        <position position="93"/>
    </location>
    <ligand>
        <name>FMN</name>
        <dbReference type="ChEBI" id="CHEBI:58210"/>
    </ligand>
</feature>
<evidence type="ECO:0000256" key="4">
    <source>
        <dbReference type="ARBA" id="ARBA00022679"/>
    </source>
</evidence>
<dbReference type="OrthoDB" id="5126881at2759"/>
<dbReference type="PANTHER" id="PTHR43374:SF1">
    <property type="entry name" value="FLAVIN PRENYLTRANSFERASE PAD1, MITOCHONDRIAL"/>
    <property type="match status" value="1"/>
</dbReference>
<keyword evidence="9" id="KW-1185">Reference proteome</keyword>
<reference evidence="8 9" key="1">
    <citation type="submission" date="2019-01" db="EMBL/GenBank/DDBJ databases">
        <title>Draft Genome Sequencing of Zygosaccharomyces mellis Ca-7.</title>
        <authorList>
            <person name="Shiwa Y."/>
            <person name="Kanesaki Y."/>
            <person name="Ishige T."/>
            <person name="Mura K."/>
            <person name="Hori T."/>
            <person name="Tamura T."/>
        </authorList>
    </citation>
    <scope>NUCLEOTIDE SEQUENCE [LARGE SCALE GENOMIC DNA]</scope>
    <source>
        <strain evidence="8 9">Ca-7</strain>
    </source>
</reference>
<dbReference type="NCBIfam" id="TIGR00421">
    <property type="entry name" value="ubiX_pad"/>
    <property type="match status" value="1"/>
</dbReference>